<evidence type="ECO:0000313" key="3">
    <source>
        <dbReference type="EMBL" id="SIQ03493.1"/>
    </source>
</evidence>
<evidence type="ECO:0000256" key="2">
    <source>
        <dbReference type="SAM" id="Phobius"/>
    </source>
</evidence>
<keyword evidence="2" id="KW-0812">Transmembrane</keyword>
<organism evidence="3 4">
    <name type="scientific">Halanaerobium kushneri</name>
    <dbReference type="NCBI Taxonomy" id="56779"/>
    <lineage>
        <taxon>Bacteria</taxon>
        <taxon>Bacillati</taxon>
        <taxon>Bacillota</taxon>
        <taxon>Clostridia</taxon>
        <taxon>Halanaerobiales</taxon>
        <taxon>Halanaerobiaceae</taxon>
        <taxon>Halanaerobium</taxon>
    </lineage>
</organism>
<proteinExistence type="predicted"/>
<dbReference type="STRING" id="56779.SAMN05421834_10184"/>
<dbReference type="EMBL" id="FTNC01000001">
    <property type="protein sequence ID" value="SIQ03493.1"/>
    <property type="molecule type" value="Genomic_DNA"/>
</dbReference>
<feature type="transmembrane region" description="Helical" evidence="2">
    <location>
        <begin position="138"/>
        <end position="163"/>
    </location>
</feature>
<feature type="transmembrane region" description="Helical" evidence="2">
    <location>
        <begin position="237"/>
        <end position="260"/>
    </location>
</feature>
<keyword evidence="1" id="KW-0175">Coiled coil</keyword>
<feature type="coiled-coil region" evidence="1">
    <location>
        <begin position="327"/>
        <end position="368"/>
    </location>
</feature>
<gene>
    <name evidence="3" type="ORF">SAMN05421834_10184</name>
</gene>
<dbReference type="RefSeq" id="WP_076543396.1">
    <property type="nucleotide sequence ID" value="NZ_FTNC01000001.1"/>
</dbReference>
<feature type="transmembrane region" description="Helical" evidence="2">
    <location>
        <begin position="12"/>
        <end position="34"/>
    </location>
</feature>
<dbReference type="AlphaFoldDB" id="A0A1N6PGQ0"/>
<reference evidence="4" key="1">
    <citation type="submission" date="2017-01" db="EMBL/GenBank/DDBJ databases">
        <authorList>
            <person name="Varghese N."/>
            <person name="Submissions S."/>
        </authorList>
    </citation>
    <scope>NUCLEOTIDE SEQUENCE [LARGE SCALE GENOMIC DNA]</scope>
    <source>
        <strain evidence="4">ATCC 700103</strain>
    </source>
</reference>
<feature type="transmembrane region" description="Helical" evidence="2">
    <location>
        <begin position="114"/>
        <end position="131"/>
    </location>
</feature>
<accession>A0A1N6PGQ0</accession>
<keyword evidence="2" id="KW-1133">Transmembrane helix</keyword>
<evidence type="ECO:0000313" key="4">
    <source>
        <dbReference type="Proteomes" id="UP000185669"/>
    </source>
</evidence>
<evidence type="ECO:0000256" key="1">
    <source>
        <dbReference type="SAM" id="Coils"/>
    </source>
</evidence>
<feature type="transmembrane region" description="Helical" evidence="2">
    <location>
        <begin position="40"/>
        <end position="61"/>
    </location>
</feature>
<keyword evidence="2" id="KW-0472">Membrane</keyword>
<feature type="transmembrane region" description="Helical" evidence="2">
    <location>
        <begin position="272"/>
        <end position="290"/>
    </location>
</feature>
<sequence length="368" mass="43591">MNKEKSDNKKPNNSYLFGKITGGILFSTIIINHFDLIPKYSYIIGLILKYILLVLLFVFFINVFSLLIRKNTVFFSLTNIFLFYSGVIFSHELLKLLIQLTKYFKTLFGFPKNIFLDILFFLLNIGAYICIFKSNNIYLLYSSIIILIFNVYITCYLLFTWIMNPLVSMKWANYYGKKLWDLIVRGIKNQKEKLYPDPAFKKLLNYFEESIIRKLNNKYINKFSKEVNLKNKLIRSFLSLLLTFLILNVINFSLNFYALYKIEANNIIGINNNYFDFLLFSITNLINFNFESVIINSYLAKFLVISEKYLSIYYLTVIIFVFTSITETAAEIRIKEAQETITKIKNQLEDMRKNCEDWIEDNKKNNKK</sequence>
<keyword evidence="4" id="KW-1185">Reference proteome</keyword>
<feature type="transmembrane region" description="Helical" evidence="2">
    <location>
        <begin position="310"/>
        <end position="330"/>
    </location>
</feature>
<dbReference type="Proteomes" id="UP000185669">
    <property type="component" value="Unassembled WGS sequence"/>
</dbReference>
<name>A0A1N6PGQ0_9FIRM</name>
<feature type="transmembrane region" description="Helical" evidence="2">
    <location>
        <begin position="73"/>
        <end position="94"/>
    </location>
</feature>
<protein>
    <submittedName>
        <fullName evidence="3">Uncharacterized protein</fullName>
    </submittedName>
</protein>